<dbReference type="PANTHER" id="PTHR42913:SF3">
    <property type="entry name" value="64 KDA MITOCHONDRIAL NADH DEHYDROGENASE (EUROFUNG)"/>
    <property type="match status" value="1"/>
</dbReference>
<evidence type="ECO:0000256" key="5">
    <source>
        <dbReference type="ARBA" id="ARBA00023002"/>
    </source>
</evidence>
<dbReference type="GO" id="GO:0019646">
    <property type="term" value="P:aerobic electron transport chain"/>
    <property type="evidence" value="ECO:0007669"/>
    <property type="project" value="TreeGrafter"/>
</dbReference>
<dbReference type="InterPro" id="IPR036188">
    <property type="entry name" value="FAD/NAD-bd_sf"/>
</dbReference>
<dbReference type="GO" id="GO:0003955">
    <property type="term" value="F:NAD(P)H dehydrogenase (quinone) activity"/>
    <property type="evidence" value="ECO:0007669"/>
    <property type="project" value="TreeGrafter"/>
</dbReference>
<feature type="domain" description="FAD/NAD(P)-binding" evidence="6">
    <location>
        <begin position="4"/>
        <end position="281"/>
    </location>
</feature>
<proteinExistence type="inferred from homology"/>
<evidence type="ECO:0000259" key="6">
    <source>
        <dbReference type="Pfam" id="PF07992"/>
    </source>
</evidence>
<dbReference type="PANTHER" id="PTHR42913">
    <property type="entry name" value="APOPTOSIS-INDUCING FACTOR 1"/>
    <property type="match status" value="1"/>
</dbReference>
<evidence type="ECO:0000256" key="1">
    <source>
        <dbReference type="ARBA" id="ARBA00001974"/>
    </source>
</evidence>
<dbReference type="InterPro" id="IPR023753">
    <property type="entry name" value="FAD/NAD-binding_dom"/>
</dbReference>
<gene>
    <name evidence="7" type="ORF">TL08_09695</name>
</gene>
<evidence type="ECO:0000313" key="8">
    <source>
        <dbReference type="Proteomes" id="UP000095210"/>
    </source>
</evidence>
<keyword evidence="5" id="KW-0560">Oxidoreductase</keyword>
<sequence>MTHRIVIIGAGYAGLTAAARVARQTRDVEVVLVNASPNFVERVRLHEVASGASVGEHPLAELLHGTGVELRIGWVTDIDPQRRELRIDDEVLDYDTLVYALGSTAEHGTNVPGVAEHATSVAELEAARDVHERITQSAARRGRVTVVGGGLTGIEAATELAESHPGLRVQLLVGTVVGPALSARGRAHLGRVFDRMGIEVRAGARVAEVRESRLVLTDGQTVDTDLTVWATGFGVPDLATRAGLAVDAAGRLLVDDAMRSTSHPDVYGAGDAATVRFSDGQELRMSCATAKPVGQHAADSIVARLSGRVPRPFRFRYYLQCISLGRHDGLIQLVDARDNAKERILTGRAAARVKETVVRLALRTCYQTVPQLFRRETRGAERVDSVGR</sequence>
<dbReference type="AlphaFoldDB" id="A0AAC9HP13"/>
<dbReference type="PRINTS" id="PR00469">
    <property type="entry name" value="PNDRDTASEII"/>
</dbReference>
<dbReference type="InterPro" id="IPR051169">
    <property type="entry name" value="NADH-Q_oxidoreductase"/>
</dbReference>
<keyword evidence="4" id="KW-0274">FAD</keyword>
<dbReference type="Gene3D" id="3.50.50.100">
    <property type="match status" value="1"/>
</dbReference>
<keyword evidence="3" id="KW-0285">Flavoprotein</keyword>
<dbReference type="Proteomes" id="UP000095210">
    <property type="component" value="Chromosome"/>
</dbReference>
<dbReference type="Pfam" id="PF07992">
    <property type="entry name" value="Pyr_redox_2"/>
    <property type="match status" value="1"/>
</dbReference>
<dbReference type="RefSeq" id="WP_157421013.1">
    <property type="nucleotide sequence ID" value="NZ_CP014859.1"/>
</dbReference>
<accession>A0AAC9HP13</accession>
<dbReference type="PRINTS" id="PR00368">
    <property type="entry name" value="FADPNR"/>
</dbReference>
<evidence type="ECO:0000313" key="7">
    <source>
        <dbReference type="EMBL" id="AOS62754.1"/>
    </source>
</evidence>
<organism evidence="7 8">
    <name type="scientific">Actinoalloteichus hymeniacidonis</name>
    <dbReference type="NCBI Taxonomy" id="340345"/>
    <lineage>
        <taxon>Bacteria</taxon>
        <taxon>Bacillati</taxon>
        <taxon>Actinomycetota</taxon>
        <taxon>Actinomycetes</taxon>
        <taxon>Pseudonocardiales</taxon>
        <taxon>Pseudonocardiaceae</taxon>
        <taxon>Actinoalloteichus</taxon>
    </lineage>
</organism>
<comment type="cofactor">
    <cofactor evidence="1">
        <name>FAD</name>
        <dbReference type="ChEBI" id="CHEBI:57692"/>
    </cofactor>
</comment>
<comment type="similarity">
    <text evidence="2">Belongs to the NADH dehydrogenase family.</text>
</comment>
<dbReference type="SUPFAM" id="SSF51905">
    <property type="entry name" value="FAD/NAD(P)-binding domain"/>
    <property type="match status" value="1"/>
</dbReference>
<evidence type="ECO:0000256" key="2">
    <source>
        <dbReference type="ARBA" id="ARBA00005272"/>
    </source>
</evidence>
<dbReference type="EMBL" id="CP014859">
    <property type="protein sequence ID" value="AOS62754.1"/>
    <property type="molecule type" value="Genomic_DNA"/>
</dbReference>
<evidence type="ECO:0000256" key="3">
    <source>
        <dbReference type="ARBA" id="ARBA00022630"/>
    </source>
</evidence>
<dbReference type="KEGG" id="ahm:TL08_09695"/>
<evidence type="ECO:0000256" key="4">
    <source>
        <dbReference type="ARBA" id="ARBA00022827"/>
    </source>
</evidence>
<name>A0AAC9HP13_9PSEU</name>
<protein>
    <submittedName>
        <fullName evidence="7">NADH dehydrogenase, FAD-containing subunit</fullName>
    </submittedName>
</protein>
<reference evidence="8" key="1">
    <citation type="submission" date="2016-03" db="EMBL/GenBank/DDBJ databases">
        <title>Complete genome sequence of the type strain Actinoalloteichus hymeniacidonis DSM 45092.</title>
        <authorList>
            <person name="Schaffert L."/>
            <person name="Albersmeier A."/>
            <person name="Winkler A."/>
            <person name="Kalinowski J."/>
            <person name="Zotchev S."/>
            <person name="Ruckert C."/>
        </authorList>
    </citation>
    <scope>NUCLEOTIDE SEQUENCE [LARGE SCALE GENOMIC DNA]</scope>
    <source>
        <strain evidence="8">HPA177(T) (DSM 45092(T))</strain>
    </source>
</reference>
<keyword evidence="8" id="KW-1185">Reference proteome</keyword>